<accession>A0ABP6WRH0</accession>
<evidence type="ECO:0008006" key="4">
    <source>
        <dbReference type="Google" id="ProtNLM"/>
    </source>
</evidence>
<sequence>MKILKKTIYFLIVFIFLSCSSNDDDTITDNGFKVNGKFYRTDFATSSCCFRYVLIFSSHENQDIGQIGRFDLISPTDLPLTPGTYTFENKGIYDHNPVEFYDTTLENWGLAYSIYGGNGIKSGVVTVHSIINDGNQITKINLDYKFVWDDRTVIGHYDGIVNPN</sequence>
<organism evidence="2 3">
    <name type="scientific">Snuella lapsa</name>
    <dbReference type="NCBI Taxonomy" id="870481"/>
    <lineage>
        <taxon>Bacteria</taxon>
        <taxon>Pseudomonadati</taxon>
        <taxon>Bacteroidota</taxon>
        <taxon>Flavobacteriia</taxon>
        <taxon>Flavobacteriales</taxon>
        <taxon>Flavobacteriaceae</taxon>
        <taxon>Snuella</taxon>
    </lineage>
</organism>
<keyword evidence="1" id="KW-0732">Signal</keyword>
<gene>
    <name evidence="2" type="ORF">GCM10022395_02800</name>
</gene>
<name>A0ABP6WRH0_9FLAO</name>
<dbReference type="Proteomes" id="UP001500954">
    <property type="component" value="Unassembled WGS sequence"/>
</dbReference>
<proteinExistence type="predicted"/>
<evidence type="ECO:0000256" key="1">
    <source>
        <dbReference type="SAM" id="SignalP"/>
    </source>
</evidence>
<dbReference type="EMBL" id="BAABCY010000012">
    <property type="protein sequence ID" value="GAA3554810.1"/>
    <property type="molecule type" value="Genomic_DNA"/>
</dbReference>
<feature type="signal peptide" evidence="1">
    <location>
        <begin position="1"/>
        <end position="23"/>
    </location>
</feature>
<evidence type="ECO:0000313" key="3">
    <source>
        <dbReference type="Proteomes" id="UP001500954"/>
    </source>
</evidence>
<keyword evidence="3" id="KW-1185">Reference proteome</keyword>
<reference evidence="3" key="1">
    <citation type="journal article" date="2019" name="Int. J. Syst. Evol. Microbiol.">
        <title>The Global Catalogue of Microorganisms (GCM) 10K type strain sequencing project: providing services to taxonomists for standard genome sequencing and annotation.</title>
        <authorList>
            <consortium name="The Broad Institute Genomics Platform"/>
            <consortium name="The Broad Institute Genome Sequencing Center for Infectious Disease"/>
            <person name="Wu L."/>
            <person name="Ma J."/>
        </authorList>
    </citation>
    <scope>NUCLEOTIDE SEQUENCE [LARGE SCALE GENOMIC DNA]</scope>
    <source>
        <strain evidence="3">JCM 17111</strain>
    </source>
</reference>
<dbReference type="PROSITE" id="PS51257">
    <property type="entry name" value="PROKAR_LIPOPROTEIN"/>
    <property type="match status" value="1"/>
</dbReference>
<feature type="chain" id="PRO_5045434858" description="Lipoprotein" evidence="1">
    <location>
        <begin position="24"/>
        <end position="164"/>
    </location>
</feature>
<comment type="caution">
    <text evidence="2">The sequence shown here is derived from an EMBL/GenBank/DDBJ whole genome shotgun (WGS) entry which is preliminary data.</text>
</comment>
<evidence type="ECO:0000313" key="2">
    <source>
        <dbReference type="EMBL" id="GAA3554810.1"/>
    </source>
</evidence>
<protein>
    <recommendedName>
        <fullName evidence="4">Lipoprotein</fullName>
    </recommendedName>
</protein>